<dbReference type="CDD" id="cd08010">
    <property type="entry name" value="MltG_like"/>
    <property type="match status" value="1"/>
</dbReference>
<comment type="subcellular location">
    <subcellularLocation>
        <location evidence="7">Cell membrane</location>
        <topology evidence="7">Single-pass membrane protein</topology>
    </subcellularLocation>
</comment>
<comment type="similarity">
    <text evidence="7">Belongs to the transglycosylase MltG family.</text>
</comment>
<dbReference type="Proteomes" id="UP001321475">
    <property type="component" value="Chromosome"/>
</dbReference>
<dbReference type="EC" id="4.2.2.29" evidence="7"/>
<sequence>MSDLFAGTSTTEPAAAPLGSRSDLKRDRRAKKRKAQRRRRTALLLVVILAVLAAAGWVLRDQVMSFLDDIKPEAVADYPGPGIDPVDVTINPGDTGSVMGRELVSADVVESVEAFNIAFEANPNSGSIQPGTHQMLTQMSAEGAVARLVANENRVETKLTIPEGYTVDQILERATAVTGIAREDFEAAMEDNDATGLPDVAGGEYEGWLFPTTYLLAPDSNATSILSDMVTQTVLQLDDAGVAEEDREEVLTEASLIEREAANDEDRAKMARAIDNRIEQGMPLQIDAAVAYGAGKPGTELTTSDLEDESNEYNLYVNPGLPPTPIAAPGRASIDAVMNPADGDWLFWTTVNLDTGETKFAATYEEHQENVAELREWQAANG</sequence>
<keyword evidence="5 7" id="KW-0456">Lyase</keyword>
<dbReference type="PANTHER" id="PTHR30518">
    <property type="entry name" value="ENDOLYTIC MUREIN TRANSGLYCOSYLASE"/>
    <property type="match status" value="1"/>
</dbReference>
<keyword evidence="2 7" id="KW-0812">Transmembrane</keyword>
<feature type="transmembrane region" description="Helical" evidence="7">
    <location>
        <begin position="41"/>
        <end position="59"/>
    </location>
</feature>
<evidence type="ECO:0000313" key="10">
    <source>
        <dbReference type="Proteomes" id="UP001321475"/>
    </source>
</evidence>
<dbReference type="EMBL" id="AP027729">
    <property type="protein sequence ID" value="BDZ43505.1"/>
    <property type="molecule type" value="Genomic_DNA"/>
</dbReference>
<name>A0ABN6XFE7_9CELL</name>
<evidence type="ECO:0000256" key="1">
    <source>
        <dbReference type="ARBA" id="ARBA00022475"/>
    </source>
</evidence>
<dbReference type="Pfam" id="PF02618">
    <property type="entry name" value="YceG"/>
    <property type="match status" value="1"/>
</dbReference>
<accession>A0ABN6XFE7</accession>
<dbReference type="PANTHER" id="PTHR30518:SF2">
    <property type="entry name" value="ENDOLYTIC MUREIN TRANSGLYCOSYLASE"/>
    <property type="match status" value="1"/>
</dbReference>
<keyword evidence="1 7" id="KW-1003">Cell membrane</keyword>
<gene>
    <name evidence="7" type="primary">mltG</name>
    <name evidence="9" type="ORF">GCM10025865_28040</name>
</gene>
<keyword evidence="3 7" id="KW-1133">Transmembrane helix</keyword>
<evidence type="ECO:0000256" key="3">
    <source>
        <dbReference type="ARBA" id="ARBA00022989"/>
    </source>
</evidence>
<evidence type="ECO:0000313" key="9">
    <source>
        <dbReference type="EMBL" id="BDZ43505.1"/>
    </source>
</evidence>
<proteinExistence type="inferred from homology"/>
<evidence type="ECO:0000256" key="6">
    <source>
        <dbReference type="ARBA" id="ARBA00023316"/>
    </source>
</evidence>
<dbReference type="InterPro" id="IPR003770">
    <property type="entry name" value="MLTG-like"/>
</dbReference>
<reference evidence="10" key="1">
    <citation type="journal article" date="2019" name="Int. J. Syst. Evol. Microbiol.">
        <title>The Global Catalogue of Microorganisms (GCM) 10K type strain sequencing project: providing services to taxonomists for standard genome sequencing and annotation.</title>
        <authorList>
            <consortium name="The Broad Institute Genomics Platform"/>
            <consortium name="The Broad Institute Genome Sequencing Center for Infectious Disease"/>
            <person name="Wu L."/>
            <person name="Ma J."/>
        </authorList>
    </citation>
    <scope>NUCLEOTIDE SEQUENCE [LARGE SCALE GENOMIC DNA]</scope>
    <source>
        <strain evidence="10">NBRC 108565</strain>
    </source>
</reference>
<evidence type="ECO:0000256" key="5">
    <source>
        <dbReference type="ARBA" id="ARBA00023239"/>
    </source>
</evidence>
<dbReference type="RefSeq" id="WP_286217725.1">
    <property type="nucleotide sequence ID" value="NZ_AP027729.1"/>
</dbReference>
<dbReference type="HAMAP" id="MF_02065">
    <property type="entry name" value="MltG"/>
    <property type="match status" value="1"/>
</dbReference>
<feature type="region of interest" description="Disordered" evidence="8">
    <location>
        <begin position="1"/>
        <end position="35"/>
    </location>
</feature>
<protein>
    <recommendedName>
        <fullName evidence="7">Endolytic murein transglycosylase</fullName>
        <ecNumber evidence="7">4.2.2.29</ecNumber>
    </recommendedName>
    <alternativeName>
        <fullName evidence="7">Peptidoglycan lytic transglycosylase</fullName>
    </alternativeName>
    <alternativeName>
        <fullName evidence="7">Peptidoglycan polymerization terminase</fullName>
    </alternativeName>
</protein>
<evidence type="ECO:0000256" key="7">
    <source>
        <dbReference type="HAMAP-Rule" id="MF_02065"/>
    </source>
</evidence>
<comment type="function">
    <text evidence="7">Functions as a peptidoglycan terminase that cleaves nascent peptidoglycan strands endolytically to terminate their elongation.</text>
</comment>
<keyword evidence="6 7" id="KW-0961">Cell wall biogenesis/degradation</keyword>
<dbReference type="Gene3D" id="3.30.1490.480">
    <property type="entry name" value="Endolytic murein transglycosylase"/>
    <property type="match status" value="1"/>
</dbReference>
<organism evidence="9 10">
    <name type="scientific">Paraoerskovia sediminicola</name>
    <dbReference type="NCBI Taxonomy" id="1138587"/>
    <lineage>
        <taxon>Bacteria</taxon>
        <taxon>Bacillati</taxon>
        <taxon>Actinomycetota</taxon>
        <taxon>Actinomycetes</taxon>
        <taxon>Micrococcales</taxon>
        <taxon>Cellulomonadaceae</taxon>
        <taxon>Paraoerskovia</taxon>
    </lineage>
</organism>
<evidence type="ECO:0000256" key="8">
    <source>
        <dbReference type="SAM" id="MobiDB-lite"/>
    </source>
</evidence>
<evidence type="ECO:0000256" key="2">
    <source>
        <dbReference type="ARBA" id="ARBA00022692"/>
    </source>
</evidence>
<keyword evidence="10" id="KW-1185">Reference proteome</keyword>
<feature type="site" description="Important for catalytic activity" evidence="7">
    <location>
        <position position="260"/>
    </location>
</feature>
<evidence type="ECO:0000256" key="4">
    <source>
        <dbReference type="ARBA" id="ARBA00023136"/>
    </source>
</evidence>
<comment type="catalytic activity">
    <reaction evidence="7">
        <text>a peptidoglycan chain = a peptidoglycan chain with N-acetyl-1,6-anhydromuramyl-[peptide] at the reducing end + a peptidoglycan chain with N-acetylglucosamine at the non-reducing end.</text>
        <dbReference type="EC" id="4.2.2.29"/>
    </reaction>
</comment>
<dbReference type="NCBIfam" id="TIGR00247">
    <property type="entry name" value="endolytic transglycosylase MltG"/>
    <property type="match status" value="1"/>
</dbReference>
<keyword evidence="4 7" id="KW-0472">Membrane</keyword>